<dbReference type="RefSeq" id="XP_038074193.1">
    <property type="nucleotide sequence ID" value="XM_038218265.1"/>
</dbReference>
<dbReference type="SMART" id="SM01278">
    <property type="entry name" value="MAPKK1_Int"/>
    <property type="match status" value="1"/>
</dbReference>
<comment type="similarity">
    <text evidence="1">Belongs to the LAMTOR3 family.</text>
</comment>
<dbReference type="GeneID" id="119742219"/>
<keyword evidence="3" id="KW-1185">Reference proteome</keyword>
<reference evidence="2" key="1">
    <citation type="submission" date="2022-11" db="UniProtKB">
        <authorList>
            <consortium name="EnsemblMetazoa"/>
        </authorList>
    </citation>
    <scope>IDENTIFICATION</scope>
</reference>
<evidence type="ECO:0000313" key="2">
    <source>
        <dbReference type="EnsemblMetazoa" id="XP_038074193.1"/>
    </source>
</evidence>
<dbReference type="Pfam" id="PF08923">
    <property type="entry name" value="MAPKK1_Int"/>
    <property type="match status" value="1"/>
</dbReference>
<organism evidence="2 3">
    <name type="scientific">Patiria miniata</name>
    <name type="common">Bat star</name>
    <name type="synonym">Asterina miniata</name>
    <dbReference type="NCBI Taxonomy" id="46514"/>
    <lineage>
        <taxon>Eukaryota</taxon>
        <taxon>Metazoa</taxon>
        <taxon>Echinodermata</taxon>
        <taxon>Eleutherozoa</taxon>
        <taxon>Asterozoa</taxon>
        <taxon>Asteroidea</taxon>
        <taxon>Valvatacea</taxon>
        <taxon>Valvatida</taxon>
        <taxon>Asterinidae</taxon>
        <taxon>Patiria</taxon>
    </lineage>
</organism>
<dbReference type="FunFam" id="3.30.450.30:FF:000003">
    <property type="entry name" value="ragulator complex protein LAMTOR3 homolog"/>
    <property type="match status" value="1"/>
</dbReference>
<protein>
    <submittedName>
        <fullName evidence="2">Uncharacterized protein</fullName>
    </submittedName>
</protein>
<dbReference type="OrthoDB" id="343907at2759"/>
<dbReference type="Proteomes" id="UP000887568">
    <property type="component" value="Unplaced"/>
</dbReference>
<dbReference type="GO" id="GO:0071230">
    <property type="term" value="P:cellular response to amino acid stimulus"/>
    <property type="evidence" value="ECO:0007669"/>
    <property type="project" value="TreeGrafter"/>
</dbReference>
<dbReference type="Gene3D" id="3.30.450.30">
    <property type="entry name" value="Dynein light chain 2a, cytoplasmic"/>
    <property type="match status" value="1"/>
</dbReference>
<dbReference type="InterPro" id="IPR015019">
    <property type="entry name" value="LAMTOR3"/>
</dbReference>
<dbReference type="PANTHER" id="PTHR13378">
    <property type="entry name" value="REGULATOR COMPLEX PROTEIN LAMTOR3"/>
    <property type="match status" value="1"/>
</dbReference>
<sequence length="123" mass="13433">MVEELRKYFFKLLQMVEGLEAIIVTDRDGVPVIKVTSEAVPEQALKPAFLATFAMAADQASKLGLSHNKSIICMYGAYQVVQFNQLPLVISLIASSTANTGLLLCMESELQGVLQELKTAIDI</sequence>
<name>A0A914BD80_PATMI</name>
<evidence type="ECO:0000256" key="1">
    <source>
        <dbReference type="ARBA" id="ARBA00005356"/>
    </source>
</evidence>
<dbReference type="EnsemblMetazoa" id="XM_038218265.1">
    <property type="protein sequence ID" value="XP_038074193.1"/>
    <property type="gene ID" value="LOC119742219"/>
</dbReference>
<dbReference type="OMA" id="YQVIQMN"/>
<proteinExistence type="inferred from homology"/>
<dbReference type="CTD" id="8649"/>
<accession>A0A914BD80</accession>
<dbReference type="SUPFAM" id="SSF103196">
    <property type="entry name" value="Roadblock/LC7 domain"/>
    <property type="match status" value="1"/>
</dbReference>
<dbReference type="GO" id="GO:0071986">
    <property type="term" value="C:Ragulator complex"/>
    <property type="evidence" value="ECO:0007669"/>
    <property type="project" value="TreeGrafter"/>
</dbReference>
<evidence type="ECO:0000313" key="3">
    <source>
        <dbReference type="Proteomes" id="UP000887568"/>
    </source>
</evidence>
<dbReference type="GO" id="GO:0032008">
    <property type="term" value="P:positive regulation of TOR signaling"/>
    <property type="evidence" value="ECO:0007669"/>
    <property type="project" value="TreeGrafter"/>
</dbReference>
<dbReference type="PANTHER" id="PTHR13378:SF1">
    <property type="entry name" value="RAGULATOR COMPLEX PROTEIN LAMTOR3"/>
    <property type="match status" value="1"/>
</dbReference>
<dbReference type="AlphaFoldDB" id="A0A914BD80"/>